<feature type="transmembrane region" description="Helical" evidence="1">
    <location>
        <begin position="220"/>
        <end position="242"/>
    </location>
</feature>
<name>A0A2A5B4E9_9GAMM</name>
<feature type="transmembrane region" description="Helical" evidence="1">
    <location>
        <begin position="302"/>
        <end position="324"/>
    </location>
</feature>
<keyword evidence="1" id="KW-0472">Membrane</keyword>
<proteinExistence type="predicted"/>
<feature type="transmembrane region" description="Helical" evidence="1">
    <location>
        <begin position="148"/>
        <end position="166"/>
    </location>
</feature>
<dbReference type="PANTHER" id="PTHR37308">
    <property type="entry name" value="INTEGRAL MEMBRANE PROTEIN"/>
    <property type="match status" value="1"/>
</dbReference>
<evidence type="ECO:0000256" key="1">
    <source>
        <dbReference type="SAM" id="Phobius"/>
    </source>
</evidence>
<dbReference type="InterPro" id="IPR007163">
    <property type="entry name" value="VCA0040-like"/>
</dbReference>
<feature type="transmembrane region" description="Helical" evidence="1">
    <location>
        <begin position="89"/>
        <end position="111"/>
    </location>
</feature>
<dbReference type="AlphaFoldDB" id="A0A2A5B4E9"/>
<feature type="transmembrane region" description="Helical" evidence="1">
    <location>
        <begin position="249"/>
        <end position="266"/>
    </location>
</feature>
<evidence type="ECO:0000313" key="2">
    <source>
        <dbReference type="EMBL" id="PCJ26454.1"/>
    </source>
</evidence>
<keyword evidence="1" id="KW-1133">Transmembrane helix</keyword>
<accession>A0A2A5B4E9</accession>
<evidence type="ECO:0000313" key="3">
    <source>
        <dbReference type="Proteomes" id="UP000218327"/>
    </source>
</evidence>
<protein>
    <submittedName>
        <fullName evidence="2">DUF368 domain-containing protein</fullName>
    </submittedName>
</protein>
<dbReference type="PANTHER" id="PTHR37308:SF1">
    <property type="entry name" value="POLYPRENYL-PHOSPHATE TRANSPORTER"/>
    <property type="match status" value="1"/>
</dbReference>
<keyword evidence="1" id="KW-0812">Transmembrane</keyword>
<comment type="caution">
    <text evidence="2">The sequence shown here is derived from an EMBL/GenBank/DDBJ whole genome shotgun (WGS) entry which is preliminary data.</text>
</comment>
<reference evidence="3" key="1">
    <citation type="submission" date="2017-08" db="EMBL/GenBank/DDBJ databases">
        <title>A dynamic microbial community with high functional redundancy inhabits the cold, oxic subseafloor aquifer.</title>
        <authorList>
            <person name="Tully B.J."/>
            <person name="Wheat C.G."/>
            <person name="Glazer B.T."/>
            <person name="Huber J.A."/>
        </authorList>
    </citation>
    <scope>NUCLEOTIDE SEQUENCE [LARGE SCALE GENOMIC DNA]</scope>
</reference>
<sequence length="333" mass="36582">MSDSAGNNGNINRNIAESSSESARSKWALYLKGMAMGLGDSVPGVSGGTIAIITNIYDKLVFSIKSVDLLACKLLFAGRFLDMWRHVNGTFLLILFLGVLSGLLISANTVLFLLANYYAPLMSFFIGLVLASCWLLKGEFNGKKWQNVFMLCLGALFAIGVGLLNPRSGEMTYLYVFFSGVIAISAMILPGLSGAFILLLLGVYEFILSALISFDWPYILVFVTGCVIGLLAFSRILAWLLLKHHQLSYGFITGMLLGSITSLWPWQRTISFYTDRSGEVHGLRTANILPQNYTELTGQEPMLAVAILSIVFGAVLVVLLHWVFNTRFQDKAD</sequence>
<organism evidence="2 3">
    <name type="scientific">SAR86 cluster bacterium</name>
    <dbReference type="NCBI Taxonomy" id="2030880"/>
    <lineage>
        <taxon>Bacteria</taxon>
        <taxon>Pseudomonadati</taxon>
        <taxon>Pseudomonadota</taxon>
        <taxon>Gammaproteobacteria</taxon>
        <taxon>SAR86 cluster</taxon>
    </lineage>
</organism>
<dbReference type="Proteomes" id="UP000218327">
    <property type="component" value="Unassembled WGS sequence"/>
</dbReference>
<dbReference type="Pfam" id="PF04018">
    <property type="entry name" value="VCA0040-like"/>
    <property type="match status" value="1"/>
</dbReference>
<feature type="transmembrane region" description="Helical" evidence="1">
    <location>
        <begin position="172"/>
        <end position="189"/>
    </location>
</feature>
<dbReference type="EMBL" id="NVVJ01000011">
    <property type="protein sequence ID" value="PCJ26454.1"/>
    <property type="molecule type" value="Genomic_DNA"/>
</dbReference>
<feature type="transmembrane region" description="Helical" evidence="1">
    <location>
        <begin position="117"/>
        <end position="136"/>
    </location>
</feature>
<gene>
    <name evidence="2" type="ORF">COA96_05490</name>
</gene>